<dbReference type="PANTHER" id="PTHR43201:SF5">
    <property type="entry name" value="MEDIUM-CHAIN ACYL-COA LIGASE ACSF2, MITOCHONDRIAL"/>
    <property type="match status" value="1"/>
</dbReference>
<feature type="domain" description="AMP-dependent synthetase/ligase" evidence="3">
    <location>
        <begin position="16"/>
        <end position="334"/>
    </location>
</feature>
<proteinExistence type="inferred from homology"/>
<dbReference type="Pfam" id="PF00501">
    <property type="entry name" value="AMP-binding"/>
    <property type="match status" value="1"/>
</dbReference>
<dbReference type="GO" id="GO:0004467">
    <property type="term" value="F:long-chain fatty acid-CoA ligase activity"/>
    <property type="evidence" value="ECO:0007669"/>
    <property type="project" value="UniProtKB-EC"/>
</dbReference>
<dbReference type="Gene3D" id="3.30.300.30">
    <property type="match status" value="1"/>
</dbReference>
<dbReference type="PATRIC" id="fig|1675527.3.peg.4950"/>
<comment type="caution">
    <text evidence="5">The sequence shown here is derived from an EMBL/GenBank/DDBJ whole genome shotgun (WGS) entry which is preliminary data.</text>
</comment>
<dbReference type="InterPro" id="IPR020845">
    <property type="entry name" value="AMP-binding_CS"/>
</dbReference>
<evidence type="ECO:0000259" key="3">
    <source>
        <dbReference type="Pfam" id="PF00501"/>
    </source>
</evidence>
<dbReference type="EC" id="6.2.1.3" evidence="5"/>
<dbReference type="InterPro" id="IPR045851">
    <property type="entry name" value="AMP-bd_C_sf"/>
</dbReference>
<dbReference type="AlphaFoldDB" id="A0A0J9H1Z0"/>
<name>A0A0J9H1Z0_9RHOB</name>
<evidence type="ECO:0000259" key="4">
    <source>
        <dbReference type="Pfam" id="PF13193"/>
    </source>
</evidence>
<dbReference type="InterPro" id="IPR042099">
    <property type="entry name" value="ANL_N_sf"/>
</dbReference>
<reference evidence="5 6" key="1">
    <citation type="submission" date="2015-06" db="EMBL/GenBank/DDBJ databases">
        <title>Draft genome sequence of an Alphaproteobacteria species associated to the Mediterranean sponge Oscarella lobularis.</title>
        <authorList>
            <person name="Jourda C."/>
            <person name="Santini S."/>
            <person name="Claverie J.-M."/>
        </authorList>
    </citation>
    <scope>NUCLEOTIDE SEQUENCE [LARGE SCALE GENOMIC DNA]</scope>
    <source>
        <strain evidence="5">IGS</strain>
    </source>
</reference>
<keyword evidence="2 5" id="KW-0436">Ligase</keyword>
<dbReference type="OrthoDB" id="9803968at2"/>
<evidence type="ECO:0000313" key="6">
    <source>
        <dbReference type="Proteomes" id="UP000037178"/>
    </source>
</evidence>
<dbReference type="PROSITE" id="PS00455">
    <property type="entry name" value="AMP_BINDING"/>
    <property type="match status" value="1"/>
</dbReference>
<dbReference type="PANTHER" id="PTHR43201">
    <property type="entry name" value="ACYL-COA SYNTHETASE"/>
    <property type="match status" value="1"/>
</dbReference>
<dbReference type="SUPFAM" id="SSF56801">
    <property type="entry name" value="Acetyl-CoA synthetase-like"/>
    <property type="match status" value="1"/>
</dbReference>
<dbReference type="InterPro" id="IPR000873">
    <property type="entry name" value="AMP-dep_synth/lig_dom"/>
</dbReference>
<dbReference type="STRING" id="1675527.AIOL_004716"/>
<dbReference type="InterPro" id="IPR025110">
    <property type="entry name" value="AMP-bd_C"/>
</dbReference>
<comment type="similarity">
    <text evidence="1">Belongs to the ATP-dependent AMP-binding enzyme family.</text>
</comment>
<evidence type="ECO:0000256" key="2">
    <source>
        <dbReference type="ARBA" id="ARBA00022598"/>
    </source>
</evidence>
<dbReference type="Pfam" id="PF13193">
    <property type="entry name" value="AMP-binding_C"/>
    <property type="match status" value="1"/>
</dbReference>
<feature type="domain" description="AMP-binding enzyme C-terminal" evidence="4">
    <location>
        <begin position="385"/>
        <end position="455"/>
    </location>
</feature>
<dbReference type="GO" id="GO:0031956">
    <property type="term" value="F:medium-chain fatty acid-CoA ligase activity"/>
    <property type="evidence" value="ECO:0007669"/>
    <property type="project" value="TreeGrafter"/>
</dbReference>
<dbReference type="RefSeq" id="WP_049645163.1">
    <property type="nucleotide sequence ID" value="NZ_LFTY01000002.1"/>
</dbReference>
<dbReference type="Gene3D" id="3.40.50.12780">
    <property type="entry name" value="N-terminal domain of ligase-like"/>
    <property type="match status" value="1"/>
</dbReference>
<evidence type="ECO:0000313" key="5">
    <source>
        <dbReference type="EMBL" id="KMW59733.1"/>
    </source>
</evidence>
<accession>A0A0J9H1Z0</accession>
<evidence type="ECO:0000256" key="1">
    <source>
        <dbReference type="ARBA" id="ARBA00006432"/>
    </source>
</evidence>
<dbReference type="Proteomes" id="UP000037178">
    <property type="component" value="Unassembled WGS sequence"/>
</dbReference>
<dbReference type="EMBL" id="LFTY01000002">
    <property type="protein sequence ID" value="KMW59733.1"/>
    <property type="molecule type" value="Genomic_DNA"/>
</dbReference>
<sequence length="477" mass="51709">MPNWVHQLIDGHEAAKPAVEEPWGDVLSYGDLRARAEAVEADLRREGARPGDRVMLICENCGDYVAMALACSRLRAWFMPVNARHTEAELTALRDHSQARIVARTHGAEGLSYAPAAGDPEPVSEDPHQQVAALLYTTGTTSAPKGVMLTHRNLTWNAANSARLRGMRPDDLVLGVLPGSHAFGFSSTMLATLHRRACIRFLPRFEPQAVLDALAEGASVWPAVPQMYAALLKYMEDRGAKLRAPHLHYISAGGAPLDPDWKARVEAAFGLALNNGYGITEAGPTVAATRVDAPRSDLSSGPAVWDVTLSIDGPDKDGVGEVLIDSPGVMKGYFRNPEATAEALPRPGLLRSGDLGRLDPDGALFIEGRKKELIIRSGFNVYPPEIEGWLTKHPAVSVAAVVPHRRDGNEDILAFAMGDVGAEELANWLRQHLVGYKQPQAIFMVDSLPAAPTGKILKHKLISHFADEVRAWEEAQV</sequence>
<gene>
    <name evidence="5" type="ORF">AIOL_004716</name>
</gene>
<organism evidence="5 6">
    <name type="scientific">Candidatus Rhodobacter oscarellae</name>
    <dbReference type="NCBI Taxonomy" id="1675527"/>
    <lineage>
        <taxon>Bacteria</taxon>
        <taxon>Pseudomonadati</taxon>
        <taxon>Pseudomonadota</taxon>
        <taxon>Alphaproteobacteria</taxon>
        <taxon>Rhodobacterales</taxon>
        <taxon>Rhodobacter group</taxon>
        <taxon>Rhodobacter</taxon>
    </lineage>
</organism>
<keyword evidence="6" id="KW-1185">Reference proteome</keyword>
<protein>
    <submittedName>
        <fullName evidence="5">Long-chain-fatty-acid--CoA ligase</fullName>
        <ecNumber evidence="5">6.2.1.3</ecNumber>
    </submittedName>
</protein>